<evidence type="ECO:0000313" key="3">
    <source>
        <dbReference type="EMBL" id="MFG6412320.1"/>
    </source>
</evidence>
<keyword evidence="4" id="KW-1185">Reference proteome</keyword>
<organism evidence="3 4">
    <name type="scientific">Pelomonas dachongensis</name>
    <dbReference type="NCBI Taxonomy" id="3299029"/>
    <lineage>
        <taxon>Bacteria</taxon>
        <taxon>Pseudomonadati</taxon>
        <taxon>Pseudomonadota</taxon>
        <taxon>Betaproteobacteria</taxon>
        <taxon>Burkholderiales</taxon>
        <taxon>Sphaerotilaceae</taxon>
        <taxon>Roseateles</taxon>
    </lineage>
</organism>
<dbReference type="Gene3D" id="2.160.20.120">
    <property type="match status" value="1"/>
</dbReference>
<dbReference type="PANTHER" id="PTHR39200:SF1">
    <property type="entry name" value="AUTO-TRANSPORTER ADHESIN HEAD GIN DOMAIN-CONTAINING PROTEIN-RELATED"/>
    <property type="match status" value="1"/>
</dbReference>
<name>A0ABW7EFR8_9BURK</name>
<dbReference type="RefSeq" id="WP_394468430.1">
    <property type="nucleotide sequence ID" value="NZ_JBIGHY010000001.1"/>
</dbReference>
<feature type="signal peptide" evidence="1">
    <location>
        <begin position="1"/>
        <end position="18"/>
    </location>
</feature>
<gene>
    <name evidence="3" type="ORF">ACG02S_00260</name>
</gene>
<dbReference type="EMBL" id="JBIGHY010000001">
    <property type="protein sequence ID" value="MFG6412320.1"/>
    <property type="molecule type" value="Genomic_DNA"/>
</dbReference>
<sequence length="268" mass="27637">MKTPGWILLLSAAGLAQAQTVPAAPAAPAATPPHAAPAAPAAPAQPALAAVPALPAGPGKVYAPGEFDRLELAGAARVLLVQGERNQAFVAGDEEVQQGIAVELHGRMLVIRPAGGWKFWHADKPFVQVEVRQLKQLSVSGASDVHVPGLLRADQLRLTISGSASVRAEQLEARQLTFGISGAGDGQLGGRVDELALQISGKGKVVADKLQAQKARVSVSGIGNVVVWVTEELTARISGIGSVDYFGSPHVLRSVSGMGTITAKGDKR</sequence>
<accession>A0ABW7EFR8</accession>
<evidence type="ECO:0000256" key="1">
    <source>
        <dbReference type="SAM" id="SignalP"/>
    </source>
</evidence>
<evidence type="ECO:0000259" key="2">
    <source>
        <dbReference type="Pfam" id="PF10988"/>
    </source>
</evidence>
<proteinExistence type="predicted"/>
<protein>
    <submittedName>
        <fullName evidence="3">Head GIN domain-containing protein</fullName>
    </submittedName>
</protein>
<comment type="caution">
    <text evidence="3">The sequence shown here is derived from an EMBL/GenBank/DDBJ whole genome shotgun (WGS) entry which is preliminary data.</text>
</comment>
<dbReference type="InterPro" id="IPR021255">
    <property type="entry name" value="DUF2807"/>
</dbReference>
<keyword evidence="1" id="KW-0732">Signal</keyword>
<dbReference type="PANTHER" id="PTHR39200">
    <property type="entry name" value="HYPOTHETICAL EXPORTED PROTEIN"/>
    <property type="match status" value="1"/>
</dbReference>
<evidence type="ECO:0000313" key="4">
    <source>
        <dbReference type="Proteomes" id="UP001606300"/>
    </source>
</evidence>
<dbReference type="Proteomes" id="UP001606300">
    <property type="component" value="Unassembled WGS sequence"/>
</dbReference>
<reference evidence="3 4" key="1">
    <citation type="submission" date="2024-09" db="EMBL/GenBank/DDBJ databases">
        <title>Novel species of the genus Pelomonas and Roseateles isolated from streams.</title>
        <authorList>
            <person name="Lu H."/>
        </authorList>
    </citation>
    <scope>NUCLEOTIDE SEQUENCE [LARGE SCALE GENOMIC DNA]</scope>
    <source>
        <strain evidence="3 4">DC23W</strain>
    </source>
</reference>
<feature type="chain" id="PRO_5045655864" evidence="1">
    <location>
        <begin position="19"/>
        <end position="268"/>
    </location>
</feature>
<dbReference type="Pfam" id="PF10988">
    <property type="entry name" value="DUF2807"/>
    <property type="match status" value="1"/>
</dbReference>
<feature type="domain" description="Putative auto-transporter adhesin head GIN" evidence="2">
    <location>
        <begin position="66"/>
        <end position="249"/>
    </location>
</feature>